<feature type="transmembrane region" description="Helical" evidence="8">
    <location>
        <begin position="374"/>
        <end position="399"/>
    </location>
</feature>
<dbReference type="PANTHER" id="PTHR21355">
    <property type="entry name" value="G-PROTEIN COUPLED RECEPTOR-ASSOCIATED PROTEIN LMBRD2"/>
    <property type="match status" value="1"/>
</dbReference>
<evidence type="ECO:0000256" key="6">
    <source>
        <dbReference type="SAM" id="Coils"/>
    </source>
</evidence>
<dbReference type="Pfam" id="PF04791">
    <property type="entry name" value="LMBR1"/>
    <property type="match status" value="1"/>
</dbReference>
<dbReference type="GO" id="GO:0016020">
    <property type="term" value="C:membrane"/>
    <property type="evidence" value="ECO:0007669"/>
    <property type="project" value="UniProtKB-SubCell"/>
</dbReference>
<evidence type="ECO:0000256" key="3">
    <source>
        <dbReference type="ARBA" id="ARBA00022692"/>
    </source>
</evidence>
<keyword evidence="4 8" id="KW-1133">Transmembrane helix</keyword>
<dbReference type="AlphaFoldDB" id="A0A7S4BWR6"/>
<feature type="transmembrane region" description="Helical" evidence="8">
    <location>
        <begin position="166"/>
        <end position="185"/>
    </location>
</feature>
<comment type="subcellular location">
    <subcellularLocation>
        <location evidence="1">Membrane</location>
        <topology evidence="1">Multi-pass membrane protein</topology>
    </subcellularLocation>
</comment>
<dbReference type="InterPro" id="IPR051584">
    <property type="entry name" value="GPCR-associated_LMBR1"/>
</dbReference>
<dbReference type="EMBL" id="HBIZ01050275">
    <property type="protein sequence ID" value="CAE0779518.1"/>
    <property type="molecule type" value="Transcribed_RNA"/>
</dbReference>
<feature type="transmembrane region" description="Helical" evidence="8">
    <location>
        <begin position="429"/>
        <end position="447"/>
    </location>
</feature>
<organism evidence="9">
    <name type="scientific">Chrysotila carterae</name>
    <name type="common">Marine alga</name>
    <name type="synonym">Syracosphaera carterae</name>
    <dbReference type="NCBI Taxonomy" id="13221"/>
    <lineage>
        <taxon>Eukaryota</taxon>
        <taxon>Haptista</taxon>
        <taxon>Haptophyta</taxon>
        <taxon>Prymnesiophyceae</taxon>
        <taxon>Isochrysidales</taxon>
        <taxon>Isochrysidaceae</taxon>
        <taxon>Chrysotila</taxon>
    </lineage>
</organism>
<dbReference type="InterPro" id="IPR006876">
    <property type="entry name" value="LMBR1-like_membr_prot"/>
</dbReference>
<keyword evidence="3 8" id="KW-0812">Transmembrane</keyword>
<comment type="similarity">
    <text evidence="2">Belongs to the LIMR family.</text>
</comment>
<evidence type="ECO:0000256" key="5">
    <source>
        <dbReference type="ARBA" id="ARBA00023136"/>
    </source>
</evidence>
<keyword evidence="5 8" id="KW-0472">Membrane</keyword>
<feature type="transmembrane region" description="Helical" evidence="8">
    <location>
        <begin position="131"/>
        <end position="151"/>
    </location>
</feature>
<keyword evidence="6" id="KW-0175">Coiled coil</keyword>
<dbReference type="PANTHER" id="PTHR21355:SF0">
    <property type="entry name" value="G-PROTEIN COUPLED RECEPTOR-ASSOCIATED PROTEIN LMBRD2"/>
    <property type="match status" value="1"/>
</dbReference>
<feature type="transmembrane region" description="Helical" evidence="8">
    <location>
        <begin position="524"/>
        <end position="544"/>
    </location>
</feature>
<sequence length="633" mass="70069">MWFLSGLLAVVASALLLRHYAERETKSYILILVCFSWSLTFFIVLVLPFDIEHAFCQRCLQSGSTLESLTTKQNDCRCIPNPQIELLPTCISAAYGVTMLLGYVMNDLLMSLISSGEFSLRGRLRDASREAAIFYIPAAVFGLGFVGYLIVHDGLTFTAIRALCRAFVNTIGLFILVAFLGYGLVEVPRELWNKGDTLGQLRFLQFKVALLSEELQSARRKLEETIELVRSTESQLRAEASASTSQGHARLQANMAQMIARCPAIGSAAPLAPAPDPSKPEDGSTPTQASSRSADRSTRVPERLTHKALVALNLRLMKALASDKRARGMYELYIRQGIEQQARVEAYKRAESRWTSQSTSEPLLKSVSVLLKPLALRTASLACVALSVVFIWCEGTILLDGDPFNLNLSPLSYLFRALSHGGGGPLRLLILYVPILYCAVCTYYAMFRMRLCDFYALHPHGHSDASSLLFNATYACRLGPPLCFNFLKLIHDKDIFKKPPDVDTYFSHTSFGAMDQIPIFKGDYFNNYAPLLIVFLCGFTYLNLGSELLGCFGRCFQCMKAPAFSFDEDFTDTRIDHGERILASEQQALAEGTPLGSNLQLLSGATSDSEEAAKAMKGRAGASRWNRLAEENL</sequence>
<evidence type="ECO:0000256" key="2">
    <source>
        <dbReference type="ARBA" id="ARBA00010487"/>
    </source>
</evidence>
<evidence type="ECO:0000256" key="4">
    <source>
        <dbReference type="ARBA" id="ARBA00022989"/>
    </source>
</evidence>
<evidence type="ECO:0000256" key="1">
    <source>
        <dbReference type="ARBA" id="ARBA00004141"/>
    </source>
</evidence>
<gene>
    <name evidence="9" type="ORF">PCAR00345_LOCUS32157</name>
</gene>
<reference evidence="9" key="1">
    <citation type="submission" date="2021-01" db="EMBL/GenBank/DDBJ databases">
        <authorList>
            <person name="Corre E."/>
            <person name="Pelletier E."/>
            <person name="Niang G."/>
            <person name="Scheremetjew M."/>
            <person name="Finn R."/>
            <person name="Kale V."/>
            <person name="Holt S."/>
            <person name="Cochrane G."/>
            <person name="Meng A."/>
            <person name="Brown T."/>
            <person name="Cohen L."/>
        </authorList>
    </citation>
    <scope>NUCLEOTIDE SEQUENCE</scope>
    <source>
        <strain evidence="9">CCMP645</strain>
    </source>
</reference>
<feature type="transmembrane region" description="Helical" evidence="8">
    <location>
        <begin position="28"/>
        <end position="49"/>
    </location>
</feature>
<name>A0A7S4BWR6_CHRCT</name>
<evidence type="ECO:0000256" key="8">
    <source>
        <dbReference type="SAM" id="Phobius"/>
    </source>
</evidence>
<feature type="coiled-coil region" evidence="6">
    <location>
        <begin position="201"/>
        <end position="239"/>
    </location>
</feature>
<feature type="region of interest" description="Disordered" evidence="7">
    <location>
        <begin position="269"/>
        <end position="300"/>
    </location>
</feature>
<evidence type="ECO:0000313" key="9">
    <source>
        <dbReference type="EMBL" id="CAE0779518.1"/>
    </source>
</evidence>
<protein>
    <submittedName>
        <fullName evidence="9">Uncharacterized protein</fullName>
    </submittedName>
</protein>
<accession>A0A7S4BWR6</accession>
<proteinExistence type="inferred from homology"/>
<evidence type="ECO:0000256" key="7">
    <source>
        <dbReference type="SAM" id="MobiDB-lite"/>
    </source>
</evidence>